<dbReference type="InterPro" id="IPR020094">
    <property type="entry name" value="TruA/RsuA/RluB/E/F_N"/>
</dbReference>
<organism evidence="9 10">
    <name type="scientific">Cellvibrio polysaccharolyticus</name>
    <dbReference type="NCBI Taxonomy" id="2082724"/>
    <lineage>
        <taxon>Bacteria</taxon>
        <taxon>Pseudomonadati</taxon>
        <taxon>Pseudomonadota</taxon>
        <taxon>Gammaproteobacteria</taxon>
        <taxon>Cellvibrionales</taxon>
        <taxon>Cellvibrionaceae</taxon>
        <taxon>Cellvibrio</taxon>
    </lineage>
</organism>
<dbReference type="EC" id="5.4.99.-" evidence="7"/>
<dbReference type="Gene3D" id="3.30.70.580">
    <property type="entry name" value="Pseudouridine synthase I, catalytic domain, N-terminal subdomain"/>
    <property type="match status" value="1"/>
</dbReference>
<dbReference type="InterPro" id="IPR042092">
    <property type="entry name" value="PsdUridine_s_RsuA/RluB/E/F_cat"/>
</dbReference>
<evidence type="ECO:0000256" key="2">
    <source>
        <dbReference type="ARBA" id="ARBA00022884"/>
    </source>
</evidence>
<dbReference type="NCBIfam" id="TIGR00093">
    <property type="entry name" value="pseudouridine synthase"/>
    <property type="match status" value="1"/>
</dbReference>
<keyword evidence="3 7" id="KW-0413">Isomerase</keyword>
<dbReference type="InterPro" id="IPR006145">
    <property type="entry name" value="PsdUridine_synth_RsuA/RluA"/>
</dbReference>
<dbReference type="GO" id="GO:0000455">
    <property type="term" value="P:enzyme-directed rRNA pseudouridine synthesis"/>
    <property type="evidence" value="ECO:0007669"/>
    <property type="project" value="UniProtKB-ARBA"/>
</dbReference>
<evidence type="ECO:0000256" key="7">
    <source>
        <dbReference type="RuleBase" id="RU003887"/>
    </source>
</evidence>
<dbReference type="PROSITE" id="PS50889">
    <property type="entry name" value="S4"/>
    <property type="match status" value="1"/>
</dbReference>
<feature type="domain" description="RNA-binding S4" evidence="8">
    <location>
        <begin position="1"/>
        <end position="59"/>
    </location>
</feature>
<evidence type="ECO:0000256" key="3">
    <source>
        <dbReference type="ARBA" id="ARBA00023235"/>
    </source>
</evidence>
<comment type="caution">
    <text evidence="9">The sequence shown here is derived from an EMBL/GenBank/DDBJ whole genome shotgun (WGS) entry which is preliminary data.</text>
</comment>
<evidence type="ECO:0000256" key="6">
    <source>
        <dbReference type="PROSITE-ProRule" id="PRU00182"/>
    </source>
</evidence>
<gene>
    <name evidence="9" type="ORF">C4F51_10830</name>
</gene>
<protein>
    <recommendedName>
        <fullName evidence="7">Pseudouridine synthase</fullName>
        <ecNumber evidence="7">5.4.99.-</ecNumber>
    </recommendedName>
</protein>
<dbReference type="InterPro" id="IPR000748">
    <property type="entry name" value="PsdUridine_synth_RsuA/RluB/E/F"/>
</dbReference>
<dbReference type="PANTHER" id="PTHR47683:SF4">
    <property type="entry name" value="PSEUDOURIDINE SYNTHASE"/>
    <property type="match status" value="1"/>
</dbReference>
<evidence type="ECO:0000313" key="10">
    <source>
        <dbReference type="Proteomes" id="UP000652567"/>
    </source>
</evidence>
<dbReference type="SUPFAM" id="SSF55174">
    <property type="entry name" value="Alpha-L RNA-binding motif"/>
    <property type="match status" value="1"/>
</dbReference>
<dbReference type="SUPFAM" id="SSF55120">
    <property type="entry name" value="Pseudouridine synthase"/>
    <property type="match status" value="1"/>
</dbReference>
<dbReference type="InterPro" id="IPR018496">
    <property type="entry name" value="PsdUridine_synth_RsuA/RluB_CS"/>
</dbReference>
<dbReference type="Pfam" id="PF00849">
    <property type="entry name" value="PseudoU_synth_2"/>
    <property type="match status" value="1"/>
</dbReference>
<dbReference type="SMART" id="SM00363">
    <property type="entry name" value="S4"/>
    <property type="match status" value="1"/>
</dbReference>
<evidence type="ECO:0000256" key="1">
    <source>
        <dbReference type="ARBA" id="ARBA00008348"/>
    </source>
</evidence>
<dbReference type="InterPro" id="IPR036986">
    <property type="entry name" value="S4_RNA-bd_sf"/>
</dbReference>
<comment type="catalytic activity">
    <reaction evidence="4">
        <text>uridine(516) in 16S rRNA = pseudouridine(516) in 16S rRNA</text>
        <dbReference type="Rhea" id="RHEA:38867"/>
        <dbReference type="Rhea" id="RHEA-COMP:10089"/>
        <dbReference type="Rhea" id="RHEA-COMP:10090"/>
        <dbReference type="ChEBI" id="CHEBI:65314"/>
        <dbReference type="ChEBI" id="CHEBI:65315"/>
        <dbReference type="EC" id="5.4.99.19"/>
    </reaction>
</comment>
<name>A0A928V6R0_9GAMM</name>
<proteinExistence type="inferred from homology"/>
<dbReference type="RefSeq" id="WP_193909653.1">
    <property type="nucleotide sequence ID" value="NZ_PRDL01000001.1"/>
</dbReference>
<dbReference type="EMBL" id="PRDL01000001">
    <property type="protein sequence ID" value="MBE8717677.1"/>
    <property type="molecule type" value="Genomic_DNA"/>
</dbReference>
<dbReference type="InterPro" id="IPR050343">
    <property type="entry name" value="RsuA_PseudoU_synthase"/>
</dbReference>
<dbReference type="GO" id="GO:0005829">
    <property type="term" value="C:cytosol"/>
    <property type="evidence" value="ECO:0007669"/>
    <property type="project" value="UniProtKB-ARBA"/>
</dbReference>
<dbReference type="InterPro" id="IPR020103">
    <property type="entry name" value="PsdUridine_synth_cat_dom_sf"/>
</dbReference>
<keyword evidence="10" id="KW-1185">Reference proteome</keyword>
<keyword evidence="2 6" id="KW-0694">RNA-binding</keyword>
<dbReference type="NCBIfam" id="NF008097">
    <property type="entry name" value="PRK10839.1"/>
    <property type="match status" value="1"/>
</dbReference>
<evidence type="ECO:0000313" key="9">
    <source>
        <dbReference type="EMBL" id="MBE8717677.1"/>
    </source>
</evidence>
<evidence type="ECO:0000256" key="4">
    <source>
        <dbReference type="ARBA" id="ARBA00036749"/>
    </source>
</evidence>
<dbReference type="Gene3D" id="3.30.70.1560">
    <property type="entry name" value="Alpha-L RNA-binding motif"/>
    <property type="match status" value="1"/>
</dbReference>
<sequence>MRLDKFIGNNSDYSRKQIQYMARQSRIRVNGVVEKNTAYQIAATDQISVDDTPVQAAGLRYFMLHKPAGVICANTDPAHPTVIDLLDMPRKSELQIAGRLDGDTTGLVLITDDGQWNHRVTAPTRACKKRYRVTTTEAIDEALIDLFKQGVQLHNEKDLTLPAELTILNSHEALLEIQEGRYHQVKRMFAAAGNHVVALHRESVGAILLDPQLAPGQYRPLTAEEIASI</sequence>
<dbReference type="FunFam" id="3.30.70.1560:FF:000001">
    <property type="entry name" value="Pseudouridine synthase"/>
    <property type="match status" value="1"/>
</dbReference>
<accession>A0A928V6R0</accession>
<dbReference type="Proteomes" id="UP000652567">
    <property type="component" value="Unassembled WGS sequence"/>
</dbReference>
<dbReference type="CDD" id="cd02553">
    <property type="entry name" value="PseudoU_synth_RsuA"/>
    <property type="match status" value="1"/>
</dbReference>
<evidence type="ECO:0000256" key="5">
    <source>
        <dbReference type="ARBA" id="ARBA00037590"/>
    </source>
</evidence>
<comment type="function">
    <text evidence="5">Responsible for synthesis of pseudouridine from uracil-516 in 16S ribosomal RNA.</text>
</comment>
<comment type="similarity">
    <text evidence="1 7">Belongs to the pseudouridine synthase RsuA family.</text>
</comment>
<dbReference type="GO" id="GO:0003723">
    <property type="term" value="F:RNA binding"/>
    <property type="evidence" value="ECO:0007669"/>
    <property type="project" value="UniProtKB-KW"/>
</dbReference>
<dbReference type="PROSITE" id="PS01149">
    <property type="entry name" value="PSI_RSU"/>
    <property type="match status" value="1"/>
</dbReference>
<dbReference type="PANTHER" id="PTHR47683">
    <property type="entry name" value="PSEUDOURIDINE SYNTHASE FAMILY PROTEIN-RELATED"/>
    <property type="match status" value="1"/>
</dbReference>
<dbReference type="GO" id="GO:0160136">
    <property type="term" value="F:16S rRNA pseudouridine(516) synthase activity"/>
    <property type="evidence" value="ECO:0007669"/>
    <property type="project" value="UniProtKB-EC"/>
</dbReference>
<dbReference type="CDD" id="cd00165">
    <property type="entry name" value="S4"/>
    <property type="match status" value="1"/>
</dbReference>
<evidence type="ECO:0000259" key="8">
    <source>
        <dbReference type="SMART" id="SM00363"/>
    </source>
</evidence>
<dbReference type="InterPro" id="IPR002942">
    <property type="entry name" value="S4_RNA-bd"/>
</dbReference>
<dbReference type="Gene3D" id="3.10.290.10">
    <property type="entry name" value="RNA-binding S4 domain"/>
    <property type="match status" value="1"/>
</dbReference>
<reference evidence="9" key="1">
    <citation type="submission" date="2018-07" db="EMBL/GenBank/DDBJ databases">
        <title>Genome assembly of strain Ka43.</title>
        <authorList>
            <person name="Kukolya J."/>
            <person name="Nagy I."/>
            <person name="Horvath B."/>
            <person name="Toth A."/>
        </authorList>
    </citation>
    <scope>NUCLEOTIDE SEQUENCE</scope>
    <source>
        <strain evidence="9">KB43</strain>
    </source>
</reference>
<dbReference type="AlphaFoldDB" id="A0A928V6R0"/>